<dbReference type="FunFam" id="3.30.830.10:FF:000013">
    <property type="entry name" value="Mitochondrial presequence protease"/>
    <property type="match status" value="1"/>
</dbReference>
<evidence type="ECO:0000256" key="7">
    <source>
        <dbReference type="ARBA" id="ARBA00022670"/>
    </source>
</evidence>
<evidence type="ECO:0000256" key="4">
    <source>
        <dbReference type="ARBA" id="ARBA00007575"/>
    </source>
</evidence>
<evidence type="ECO:0000256" key="3">
    <source>
        <dbReference type="ARBA" id="ARBA00004569"/>
    </source>
</evidence>
<dbReference type="GO" id="GO:0005758">
    <property type="term" value="C:mitochondrial intermembrane space"/>
    <property type="evidence" value="ECO:0007669"/>
    <property type="project" value="UniProtKB-SubCell"/>
</dbReference>
<dbReference type="InterPro" id="IPR011765">
    <property type="entry name" value="Pept_M16_N"/>
</dbReference>
<comment type="subcellular location">
    <subcellularLocation>
        <location evidence="3">Mitochondrion intermembrane space</location>
    </subcellularLocation>
    <subcellularLocation>
        <location evidence="2">Mitochondrion matrix</location>
    </subcellularLocation>
</comment>
<evidence type="ECO:0000313" key="17">
    <source>
        <dbReference type="EMBL" id="GMM37814.1"/>
    </source>
</evidence>
<dbReference type="Pfam" id="PF05193">
    <property type="entry name" value="Peptidase_M16_C"/>
    <property type="match status" value="1"/>
</dbReference>
<evidence type="ECO:0000256" key="12">
    <source>
        <dbReference type="ARBA" id="ARBA00023049"/>
    </source>
</evidence>
<comment type="cofactor">
    <cofactor evidence="1">
        <name>Zn(2+)</name>
        <dbReference type="ChEBI" id="CHEBI:29105"/>
    </cofactor>
</comment>
<keyword evidence="13" id="KW-0496">Mitochondrion</keyword>
<keyword evidence="12" id="KW-0482">Metalloprotease</keyword>
<gene>
    <name evidence="17" type="ORF">DASC09_051390</name>
</gene>
<dbReference type="InterPro" id="IPR013578">
    <property type="entry name" value="Peptidase_M16C_assoc"/>
</dbReference>
<dbReference type="Gene3D" id="3.30.830.10">
    <property type="entry name" value="Metalloenzyme, LuxS/M16 peptidase-like"/>
    <property type="match status" value="4"/>
</dbReference>
<evidence type="ECO:0000313" key="18">
    <source>
        <dbReference type="Proteomes" id="UP001360560"/>
    </source>
</evidence>
<dbReference type="Pfam" id="PF22516">
    <property type="entry name" value="PreP_C"/>
    <property type="match status" value="1"/>
</dbReference>
<comment type="caution">
    <text evidence="17">The sequence shown here is derived from an EMBL/GenBank/DDBJ whole genome shotgun (WGS) entry which is preliminary data.</text>
</comment>
<accession>A0AAV5QTJ2</accession>
<evidence type="ECO:0000256" key="9">
    <source>
        <dbReference type="ARBA" id="ARBA00022801"/>
    </source>
</evidence>
<evidence type="ECO:0000256" key="13">
    <source>
        <dbReference type="ARBA" id="ARBA00023128"/>
    </source>
</evidence>
<evidence type="ECO:0000256" key="5">
    <source>
        <dbReference type="ARBA" id="ARBA00011853"/>
    </source>
</evidence>
<dbReference type="Proteomes" id="UP001360560">
    <property type="component" value="Unassembled WGS sequence"/>
</dbReference>
<dbReference type="InterPro" id="IPR007863">
    <property type="entry name" value="Peptidase_M16_C"/>
</dbReference>
<evidence type="ECO:0000256" key="15">
    <source>
        <dbReference type="ARBA" id="ARBA00045897"/>
    </source>
</evidence>
<evidence type="ECO:0000256" key="8">
    <source>
        <dbReference type="ARBA" id="ARBA00022723"/>
    </source>
</evidence>
<dbReference type="PANTHER" id="PTHR43016">
    <property type="entry name" value="PRESEQUENCE PROTEASE"/>
    <property type="match status" value="1"/>
</dbReference>
<dbReference type="GO" id="GO:0046872">
    <property type="term" value="F:metal ion binding"/>
    <property type="evidence" value="ECO:0007669"/>
    <property type="project" value="UniProtKB-KW"/>
</dbReference>
<sequence length="1021" mass="115811">MLRSNVGAALRSLTRNASTKAYNSSKVLRKYPIGQEIHGFEIKRTLAVPEFAFTAVNLEHKRSGLEYLHIDRNDKNNVFSICFKTNPTDSTGLPHILEHTTLCGSEKYPVRDPFFKMLNRSLSNFMNAMTGHDYTFYPFSTTNNKDFENLRDIYFDACFNPLLSSQDFHQEGWRLENEDPNNKETPITFKGVVYNEMKGQFSNASYLFYINFLNKIYPSLHISGGDPQAITNLSYEDLVDFHASRYHPSNAKIFSYGDLPLSENLEFLNKNLGHFGKRAKKQSRSDIKEPIDLSKSQEVFVEGPVDPTLSEDKQYKASMTWFVGKPEDVYETFVLKLLSSLLLDGHASPFFKKLIESGIGNDYAVTSGAESITDLNSFTVGLQGLSKEDIPKFEKIVNEVMEECAITGFEDQKVEAMLKQIELGKKDKKSDFGLNLLYSIVPGWVNRVDPFDSLAFDDVVNDFKINYAAAKGQFFQNVIKEKFLGKPVFKFVMKPDANYEKKVIDEEATRLSKKLETLNEEDKEVIYDRGLKLLEQQTKEEDLSCLPTLSVDKDIPRDGEVTPVDIADNLNYKLLKRITDTNGLLYFRAQKSLENAVPSRLVPYLPLFCEALMNVGTKNKTMDQLEDEIKLYTGGLSSSVYVKPSITDNLKPKLFWELRGVALNSEVGRVYDLWTEILNEVDFTNTEKLKTLIKSLNANSVSDIASSGHSYARSFASAGLSPVKEFGEYLSGVSQIKFINKLNAIVDDEEKLRYEIVSKLEEIKEILINKDNFKFGLIGDSETVESNQSLIEKFLSDLPQSNVDKSTIDYESPTYFNELRSEFFGITGAKPTLLSLPYQVSYASLGLLGTTFLKEDSASLQILSQLLTFKYLHKEVREKGGAYGGGVRYGGVDGLFGYYSYRDPNPLRSIEYFKKSADFALDNAWTAENLNEAKLTIFQSIDAPMDAKSEGMMLFRDGITDPMRQERRENLLDVNIEDIKNVTEKYLINGIKDSKSHRVAVIGPRLEEYDESKWEIIDFSS</sequence>
<dbReference type="PANTHER" id="PTHR43016:SF13">
    <property type="entry name" value="PRESEQUENCE PROTEASE, MITOCHONDRIAL"/>
    <property type="match status" value="1"/>
</dbReference>
<comment type="subunit">
    <text evidence="5">Monomer and homodimer; homodimerization is induced by binding of the substrate.</text>
</comment>
<dbReference type="InterPro" id="IPR011249">
    <property type="entry name" value="Metalloenz_LuxS/M16"/>
</dbReference>
<keyword evidence="7" id="KW-0645">Protease</keyword>
<keyword evidence="11" id="KW-0809">Transit peptide</keyword>
<dbReference type="InterPro" id="IPR055130">
    <property type="entry name" value="PreP_C"/>
</dbReference>
<protein>
    <recommendedName>
        <fullName evidence="6">Presequence protease, mitochondrial</fullName>
    </recommendedName>
    <alternativeName>
        <fullName evidence="14">Pitrilysin metalloproteinase</fullName>
    </alternativeName>
</protein>
<dbReference type="FunFam" id="3.30.830.10:FF:000009">
    <property type="entry name" value="Presequence protease, mitochondrial"/>
    <property type="match status" value="1"/>
</dbReference>
<proteinExistence type="inferred from homology"/>
<dbReference type="GO" id="GO:0016485">
    <property type="term" value="P:protein processing"/>
    <property type="evidence" value="ECO:0007669"/>
    <property type="project" value="TreeGrafter"/>
</dbReference>
<evidence type="ECO:0000259" key="16">
    <source>
        <dbReference type="SMART" id="SM01264"/>
    </source>
</evidence>
<dbReference type="AlphaFoldDB" id="A0AAV5QTJ2"/>
<keyword evidence="10" id="KW-0862">Zinc</keyword>
<name>A0AAV5QTJ2_9ASCO</name>
<keyword evidence="8" id="KW-0479">Metal-binding</keyword>
<comment type="similarity">
    <text evidence="4">Belongs to the peptidase M16 family. PreP subfamily.</text>
</comment>
<dbReference type="RefSeq" id="XP_064854810.1">
    <property type="nucleotide sequence ID" value="XM_064998738.1"/>
</dbReference>
<dbReference type="EMBL" id="BTFZ01000012">
    <property type="protein sequence ID" value="GMM37814.1"/>
    <property type="molecule type" value="Genomic_DNA"/>
</dbReference>
<evidence type="ECO:0000256" key="11">
    <source>
        <dbReference type="ARBA" id="ARBA00022946"/>
    </source>
</evidence>
<evidence type="ECO:0000256" key="2">
    <source>
        <dbReference type="ARBA" id="ARBA00004305"/>
    </source>
</evidence>
<comment type="function">
    <text evidence="15">Degrades mitochondrial transit peptides after their cleavage in the intermembrane space or in the matrix, and presequence peptides; clearance of these peptides is required to keep the presequence processing machinery running. Preferentially cleaves the N-terminal side of paired basic amino acid residues. Also degrades other unstructured peptides. May function as an ATP-dependent peptidase as opposed to a metalloendopeptidase.</text>
</comment>
<dbReference type="FunFam" id="3.30.830.10:FF:000011">
    <property type="entry name" value="Presequence protease, mitochondrial"/>
    <property type="match status" value="1"/>
</dbReference>
<evidence type="ECO:0000256" key="10">
    <source>
        <dbReference type="ARBA" id="ARBA00022833"/>
    </source>
</evidence>
<evidence type="ECO:0000256" key="6">
    <source>
        <dbReference type="ARBA" id="ARBA00020167"/>
    </source>
</evidence>
<dbReference type="Pfam" id="PF00675">
    <property type="entry name" value="Peptidase_M16"/>
    <property type="match status" value="1"/>
</dbReference>
<organism evidence="17 18">
    <name type="scientific">Saccharomycopsis crataegensis</name>
    <dbReference type="NCBI Taxonomy" id="43959"/>
    <lineage>
        <taxon>Eukaryota</taxon>
        <taxon>Fungi</taxon>
        <taxon>Dikarya</taxon>
        <taxon>Ascomycota</taxon>
        <taxon>Saccharomycotina</taxon>
        <taxon>Saccharomycetes</taxon>
        <taxon>Saccharomycopsidaceae</taxon>
        <taxon>Saccharomycopsis</taxon>
    </lineage>
</organism>
<keyword evidence="9" id="KW-0378">Hydrolase</keyword>
<dbReference type="GeneID" id="90075789"/>
<evidence type="ECO:0000256" key="1">
    <source>
        <dbReference type="ARBA" id="ARBA00001947"/>
    </source>
</evidence>
<dbReference type="Pfam" id="PF08367">
    <property type="entry name" value="M16C_assoc"/>
    <property type="match status" value="1"/>
</dbReference>
<feature type="domain" description="Peptidase M16C associated" evidence="16">
    <location>
        <begin position="493"/>
        <end position="742"/>
    </location>
</feature>
<dbReference type="GO" id="GO:0004222">
    <property type="term" value="F:metalloendopeptidase activity"/>
    <property type="evidence" value="ECO:0007669"/>
    <property type="project" value="TreeGrafter"/>
</dbReference>
<keyword evidence="18" id="KW-1185">Reference proteome</keyword>
<dbReference type="SMART" id="SM01264">
    <property type="entry name" value="M16C_associated"/>
    <property type="match status" value="1"/>
</dbReference>
<evidence type="ECO:0000256" key="14">
    <source>
        <dbReference type="ARBA" id="ARBA00034552"/>
    </source>
</evidence>
<reference evidence="17 18" key="1">
    <citation type="journal article" date="2023" name="Elife">
        <title>Identification of key yeast species and microbe-microbe interactions impacting larval growth of Drosophila in the wild.</title>
        <authorList>
            <person name="Mure A."/>
            <person name="Sugiura Y."/>
            <person name="Maeda R."/>
            <person name="Honda K."/>
            <person name="Sakurai N."/>
            <person name="Takahashi Y."/>
            <person name="Watada M."/>
            <person name="Katoh T."/>
            <person name="Gotoh A."/>
            <person name="Gotoh Y."/>
            <person name="Taniguchi I."/>
            <person name="Nakamura K."/>
            <person name="Hayashi T."/>
            <person name="Katayama T."/>
            <person name="Uemura T."/>
            <person name="Hattori Y."/>
        </authorList>
    </citation>
    <scope>NUCLEOTIDE SEQUENCE [LARGE SCALE GENOMIC DNA]</scope>
    <source>
        <strain evidence="17 18">SC-9</strain>
    </source>
</reference>
<dbReference type="SUPFAM" id="SSF63411">
    <property type="entry name" value="LuxS/MPP-like metallohydrolase"/>
    <property type="match status" value="4"/>
</dbReference>
<dbReference type="GO" id="GO:0005759">
    <property type="term" value="C:mitochondrial matrix"/>
    <property type="evidence" value="ECO:0007669"/>
    <property type="project" value="UniProtKB-SubCell"/>
</dbReference>